<evidence type="ECO:0000313" key="2">
    <source>
        <dbReference type="EMBL" id="ADU23765.1"/>
    </source>
</evidence>
<dbReference type="RefSeq" id="WP_013483315.1">
    <property type="nucleotide sequence ID" value="NC_014824.1"/>
</dbReference>
<evidence type="ECO:0000256" key="1">
    <source>
        <dbReference type="SAM" id="Phobius"/>
    </source>
</evidence>
<proteinExistence type="predicted"/>
<dbReference type="AlphaFoldDB" id="E6UJB9"/>
<dbReference type="KEGG" id="ral:Rumal_3302"/>
<sequence length="457" mass="51463">MKLSFFKKGNGASMIGMVIIFGTFVFIMILIDHFNRFNAVIETQTKTDAIADAMAVAANDGSGVPNLYRISKVRHQMTQKYITADYKSGEHGIMTPIVTPGLTSPFTKIKSIKFNEEWALGKEIDPLNETDKYLESLGVKSNDKILYVTAEGETPFINADYHKTDSEDTSWDYIYTHATNVTRMLTSNDALMQQKFPLDAYIRARPTYMNGDENKDTYCENPTFPLPTSDYLRDVTQFEVELSNRYKASQNISGDPPYTREAIFMWDVTCALGCEIPCYYNKFTGEPWQAVSEGNEQNYDGVILSNGATSADMSKVYDQPEGYYTFVKNYFFHIHSAVFPTDEEYIGCDKYNNWRLTARDGSDADTCRRIQIQANLGYPTIMVFTNGQNWVVLPEASTVDDDVDYEVSDGSRGVYISAASNATEEEAAATNVLKKNVNAGYRVPNGNYLAITYKPLQ</sequence>
<dbReference type="EMBL" id="CP002404">
    <property type="protein sequence ID" value="ADU23765.1"/>
    <property type="molecule type" value="Genomic_DNA"/>
</dbReference>
<evidence type="ECO:0000313" key="3">
    <source>
        <dbReference type="Proteomes" id="UP000006919"/>
    </source>
</evidence>
<keyword evidence="1" id="KW-1133">Transmembrane helix</keyword>
<dbReference type="OrthoDB" id="2087890at2"/>
<geneLocation type="plasmid" evidence="2 3">
    <name>pRUMAL01</name>
</geneLocation>
<dbReference type="HOGENOM" id="CLU_598376_0_0_9"/>
<protein>
    <submittedName>
        <fullName evidence="2">Uncharacterized protein</fullName>
    </submittedName>
</protein>
<organism evidence="2 3">
    <name type="scientific">Ruminococcus albus (strain ATCC 27210 / DSM 20455 / JCM 14654 / NCDO 2250 / 7)</name>
    <dbReference type="NCBI Taxonomy" id="697329"/>
    <lineage>
        <taxon>Bacteria</taxon>
        <taxon>Bacillati</taxon>
        <taxon>Bacillota</taxon>
        <taxon>Clostridia</taxon>
        <taxon>Eubacteriales</taxon>
        <taxon>Oscillospiraceae</taxon>
        <taxon>Ruminococcus</taxon>
    </lineage>
</organism>
<keyword evidence="1" id="KW-0472">Membrane</keyword>
<accession>E6UJB9</accession>
<keyword evidence="1" id="KW-0812">Transmembrane</keyword>
<dbReference type="Proteomes" id="UP000006919">
    <property type="component" value="Plasmid pRUMAL01"/>
</dbReference>
<gene>
    <name evidence="2" type="ordered locus">Rumal_3302</name>
</gene>
<reference evidence="3" key="1">
    <citation type="journal article" date="2011" name="J. Bacteriol.">
        <title>Complete genome of the cellulolytic ruminal bacterium Ruminococcus albus 7.</title>
        <authorList>
            <person name="Suen G."/>
            <person name="Stevenson D.M."/>
            <person name="Bruce D.C."/>
            <person name="Chertkov O."/>
            <person name="Copeland A."/>
            <person name="Cheng J.F."/>
            <person name="Detter C."/>
            <person name="Detter J.C."/>
            <person name="Goodwin L.A."/>
            <person name="Han C.S."/>
            <person name="Hauser L.J."/>
            <person name="Ivanova N.N."/>
            <person name="Kyrpides N.C."/>
            <person name="Land M.L."/>
            <person name="Lapidus A."/>
            <person name="Lucas S."/>
            <person name="Ovchinnikova G."/>
            <person name="Pitluck S."/>
            <person name="Tapia R."/>
            <person name="Woyke T."/>
            <person name="Boyum J."/>
            <person name="Mead D."/>
            <person name="Weimer P.J."/>
        </authorList>
    </citation>
    <scope>NUCLEOTIDE SEQUENCE [LARGE SCALE GENOMIC DNA]</scope>
    <source>
        <strain evidence="3">ATCC 27210 / DSM 20455 / JCM 14654 / NCDO 2250 / 7</strain>
        <plasmid evidence="3">pRUMAL01</plasmid>
    </source>
</reference>
<keyword evidence="2" id="KW-0614">Plasmid</keyword>
<name>E6UJB9_RUMA7</name>
<feature type="transmembrane region" description="Helical" evidence="1">
    <location>
        <begin position="12"/>
        <end position="31"/>
    </location>
</feature>